<sequence length="141" mass="15975">MPEREDAWGHANWVNMMVVTYLRQNEMPGFDPDRLTELYVKLGEAGAEDVICRVMEDLATRLADIHDVQGIADDQLLQQAVRNIAELAGKIGLTSLSRVALDVEYCLNFKDYPARAATITRMLRIGEKSLTTIWDHRDLSI</sequence>
<protein>
    <submittedName>
        <fullName evidence="1">Uncharacterized protein</fullName>
    </submittedName>
</protein>
<accession>A0A8J7IT53</accession>
<keyword evidence="2" id="KW-1185">Reference proteome</keyword>
<dbReference type="AlphaFoldDB" id="A0A8J7IT53"/>
<organism evidence="1 2">
    <name type="scientific">Halocynthiibacter styelae</name>
    <dbReference type="NCBI Taxonomy" id="2761955"/>
    <lineage>
        <taxon>Bacteria</taxon>
        <taxon>Pseudomonadati</taxon>
        <taxon>Pseudomonadota</taxon>
        <taxon>Alphaproteobacteria</taxon>
        <taxon>Rhodobacterales</taxon>
        <taxon>Paracoccaceae</taxon>
        <taxon>Halocynthiibacter</taxon>
    </lineage>
</organism>
<gene>
    <name evidence="1" type="ORF">H1D41_15965</name>
</gene>
<dbReference type="RefSeq" id="WP_228849856.1">
    <property type="nucleotide sequence ID" value="NZ_JADCKQ010000015.1"/>
</dbReference>
<evidence type="ECO:0000313" key="2">
    <source>
        <dbReference type="Proteomes" id="UP000640583"/>
    </source>
</evidence>
<dbReference type="InterPro" id="IPR036641">
    <property type="entry name" value="HPT_dom_sf"/>
</dbReference>
<dbReference type="GO" id="GO:0000160">
    <property type="term" value="P:phosphorelay signal transduction system"/>
    <property type="evidence" value="ECO:0007669"/>
    <property type="project" value="InterPro"/>
</dbReference>
<comment type="caution">
    <text evidence="1">The sequence shown here is derived from an EMBL/GenBank/DDBJ whole genome shotgun (WGS) entry which is preliminary data.</text>
</comment>
<dbReference type="SUPFAM" id="SSF47226">
    <property type="entry name" value="Histidine-containing phosphotransfer domain, HPT domain"/>
    <property type="match status" value="1"/>
</dbReference>
<dbReference type="Proteomes" id="UP000640583">
    <property type="component" value="Unassembled WGS sequence"/>
</dbReference>
<dbReference type="EMBL" id="JADCKQ010000015">
    <property type="protein sequence ID" value="MBI1495141.1"/>
    <property type="molecule type" value="Genomic_DNA"/>
</dbReference>
<reference evidence="1" key="1">
    <citation type="submission" date="2020-10" db="EMBL/GenBank/DDBJ databases">
        <title>Paenihalocynthiibacter styelae gen. nov., sp. nov., isolated from stalked sea squirt Styela clava.</title>
        <authorList>
            <person name="Kim Y.-O."/>
            <person name="Yoon J.-H."/>
        </authorList>
    </citation>
    <scope>NUCLEOTIDE SEQUENCE</scope>
    <source>
        <strain evidence="1">MYP1-1</strain>
    </source>
</reference>
<evidence type="ECO:0000313" key="1">
    <source>
        <dbReference type="EMBL" id="MBI1495141.1"/>
    </source>
</evidence>
<proteinExistence type="predicted"/>
<name>A0A8J7IT53_9RHOB</name>